<dbReference type="GO" id="GO:0004222">
    <property type="term" value="F:metalloendopeptidase activity"/>
    <property type="evidence" value="ECO:0007669"/>
    <property type="project" value="TreeGrafter"/>
</dbReference>
<dbReference type="eggNOG" id="COG4935">
    <property type="taxonomic scope" value="Bacteria"/>
</dbReference>
<accession>A0A017TF98</accession>
<feature type="domain" description="P/Homo B" evidence="6">
    <location>
        <begin position="434"/>
        <end position="585"/>
    </location>
</feature>
<dbReference type="GO" id="GO:0005615">
    <property type="term" value="C:extracellular space"/>
    <property type="evidence" value="ECO:0007669"/>
    <property type="project" value="TreeGrafter"/>
</dbReference>
<dbReference type="Pfam" id="PF13948">
    <property type="entry name" value="DUF4215"/>
    <property type="match status" value="2"/>
</dbReference>
<sequence length="947" mass="95201">MCDGEGTLISVDDTQDVLDDGDACSSDLCAGGTPVNEAAPPGTPCAEGGGRFCDGAGACIACLVNGDCATGVCVANACVPATCVDGVVNGSETDVDCGGPDCAPCADLSHCWAPSDCQSHVCQSNTCRIPTCYDEAPNGTETGTDCGGAVCPARCMPGDGCAQDSDCRSMACSGTVCLSTCTDDDLGGQETDVDCGGPACAPCDVGQSCLVGADCATGVCAGLVCAPAACGDGVVNGTDACDDGNQSNEDACLNDCTANTCGDGHVHAGVEPCDDGNQSNTDACLVGCIVPTCGDGFVQLLIEACDDGNVVGGDGCSATCTLEGCGDGVVTGLETCDDGNLDSSDACLNNCTPASCGDGHLWSGVEVCDDGNATDNDGCSARCVVEASYTCSDDLPSACTSTAEINCNDGADNDGDGLADCADPDCALGCVAAVGPCDAGQTLLVYTAGDLPRAIPDHVAVSSLVEVGGLGKIARAVVGTTLTHPWDTDLDLSLQSPDGLTLNLSDDNGGNGDNYVNTMFHSGCPAAITGGVAPFTGCYAPEQSLVLLNGTEAKGTWQLIAADDFAGFTGSLDAWMLALCTTPSRCGDGVLDAGELCDDGDPTGGDGCTRCDLLEPGFTCSGSPTVCAEICGDGIVVGQESCDDGNVVAGDGCDDGCAREGGYFCGGQPSTCFPGDVEPNGTFADADTRASDPEPVLIDHTVLFGGSIAPVADKDIYRIQVPSDGVLRFETFGTVPNDCPSGFTTTLRLWNGAQSQIGTDSSSGIASCSLLTAHVSAGTYYVQVEETGNNAMIPQYRLKTEFIPCTSAESEVNDTPSLATPILAGETVCIAGTHQNVADVDWFSFNVPTAGLSVRAETIEGSTATTCESNGIDSALALHDASGTTLLGSNDNDGRGFCSKIDGMGSSGFDGFAHNLAAGTYTIRLASNVTTSAAQFDYRLLISLRAP</sequence>
<keyword evidence="2" id="KW-0732">Signal</keyword>
<dbReference type="InterPro" id="IPR011936">
    <property type="entry name" value="Myxo_disulph_rpt"/>
</dbReference>
<keyword evidence="1" id="KW-0645">Protease</keyword>
<comment type="caution">
    <text evidence="7">The sequence shown here is derived from an EMBL/GenBank/DDBJ whole genome shotgun (WGS) entry which is preliminary data.</text>
</comment>
<dbReference type="GO" id="GO:0007166">
    <property type="term" value="P:cell surface receptor signaling pathway"/>
    <property type="evidence" value="ECO:0007669"/>
    <property type="project" value="TreeGrafter"/>
</dbReference>
<dbReference type="InterPro" id="IPR043543">
    <property type="entry name" value="PAPPA/PAPPA2"/>
</dbReference>
<name>A0A017TF98_9BACT</name>
<evidence type="ECO:0000256" key="1">
    <source>
        <dbReference type="ARBA" id="ARBA00022670"/>
    </source>
</evidence>
<evidence type="ECO:0000313" key="8">
    <source>
        <dbReference type="Proteomes" id="UP000019678"/>
    </source>
</evidence>
<evidence type="ECO:0000256" key="3">
    <source>
        <dbReference type="ARBA" id="ARBA00022737"/>
    </source>
</evidence>
<dbReference type="InterPro" id="IPR002884">
    <property type="entry name" value="P_dom"/>
</dbReference>
<dbReference type="eggNOG" id="COG1506">
    <property type="taxonomic scope" value="Bacteria"/>
</dbReference>
<dbReference type="PANTHER" id="PTHR46130:SF3">
    <property type="entry name" value="CHROMOSOME UNDETERMINED SCAFFOLD_33, WHOLE GENOME SHOTGUN SEQUENCE"/>
    <property type="match status" value="1"/>
</dbReference>
<dbReference type="EMBL" id="ASRX01000009">
    <property type="protein sequence ID" value="EYF07557.1"/>
    <property type="molecule type" value="Genomic_DNA"/>
</dbReference>
<keyword evidence="3" id="KW-0677">Repeat</keyword>
<dbReference type="GO" id="GO:0006508">
    <property type="term" value="P:proteolysis"/>
    <property type="evidence" value="ECO:0007669"/>
    <property type="project" value="UniProtKB-KW"/>
</dbReference>
<keyword evidence="4" id="KW-0378">Hydrolase</keyword>
<dbReference type="PANTHER" id="PTHR46130">
    <property type="entry name" value="LAMGL DOMAIN-CONTAINING PROTEIN"/>
    <property type="match status" value="1"/>
</dbReference>
<keyword evidence="5" id="KW-1015">Disulfide bond</keyword>
<dbReference type="InterPro" id="IPR008979">
    <property type="entry name" value="Galactose-bd-like_sf"/>
</dbReference>
<dbReference type="PROSITE" id="PS51829">
    <property type="entry name" value="P_HOMO_B"/>
    <property type="match status" value="1"/>
</dbReference>
<dbReference type="SUPFAM" id="SSF49785">
    <property type="entry name" value="Galactose-binding domain-like"/>
    <property type="match status" value="1"/>
</dbReference>
<evidence type="ECO:0000256" key="5">
    <source>
        <dbReference type="ARBA" id="ARBA00023157"/>
    </source>
</evidence>
<dbReference type="STRING" id="1192034.CAP_8680"/>
<proteinExistence type="predicted"/>
<dbReference type="Pfam" id="PF01483">
    <property type="entry name" value="P_proprotein"/>
    <property type="match status" value="1"/>
</dbReference>
<protein>
    <recommendedName>
        <fullName evidence="6">P/Homo B domain-containing protein</fullName>
    </recommendedName>
</protein>
<dbReference type="AlphaFoldDB" id="A0A017TF98"/>
<dbReference type="Proteomes" id="UP000019678">
    <property type="component" value="Unassembled WGS sequence"/>
</dbReference>
<dbReference type="NCBIfam" id="TIGR02232">
    <property type="entry name" value="myxo_disulf_rpt"/>
    <property type="match status" value="6"/>
</dbReference>
<dbReference type="NCBIfam" id="NF038127">
    <property type="entry name" value="FDP_fam"/>
    <property type="match status" value="1"/>
</dbReference>
<evidence type="ECO:0000256" key="4">
    <source>
        <dbReference type="ARBA" id="ARBA00022801"/>
    </source>
</evidence>
<dbReference type="Gene3D" id="2.60.120.260">
    <property type="entry name" value="Galactose-binding domain-like"/>
    <property type="match status" value="1"/>
</dbReference>
<dbReference type="GO" id="GO:0004252">
    <property type="term" value="F:serine-type endopeptidase activity"/>
    <property type="evidence" value="ECO:0007669"/>
    <property type="project" value="InterPro"/>
</dbReference>
<dbReference type="Gene3D" id="2.60.120.380">
    <property type="match status" value="2"/>
</dbReference>
<evidence type="ECO:0000313" key="7">
    <source>
        <dbReference type="EMBL" id="EYF07557.1"/>
    </source>
</evidence>
<reference evidence="7 8" key="1">
    <citation type="submission" date="2013-05" db="EMBL/GenBank/DDBJ databases">
        <title>Genome assembly of Chondromyces apiculatus DSM 436.</title>
        <authorList>
            <person name="Sharma G."/>
            <person name="Khatri I."/>
            <person name="Kaur C."/>
            <person name="Mayilraj S."/>
            <person name="Subramanian S."/>
        </authorList>
    </citation>
    <scope>NUCLEOTIDE SEQUENCE [LARGE SCALE GENOMIC DNA]</scope>
    <source>
        <strain evidence="7 8">DSM 436</strain>
    </source>
</reference>
<keyword evidence="8" id="KW-1185">Reference proteome</keyword>
<evidence type="ECO:0000259" key="6">
    <source>
        <dbReference type="PROSITE" id="PS51829"/>
    </source>
</evidence>
<evidence type="ECO:0000256" key="2">
    <source>
        <dbReference type="ARBA" id="ARBA00022729"/>
    </source>
</evidence>
<gene>
    <name evidence="7" type="ORF">CAP_8680</name>
</gene>
<organism evidence="7 8">
    <name type="scientific">Chondromyces apiculatus DSM 436</name>
    <dbReference type="NCBI Taxonomy" id="1192034"/>
    <lineage>
        <taxon>Bacteria</taxon>
        <taxon>Pseudomonadati</taxon>
        <taxon>Myxococcota</taxon>
        <taxon>Polyangia</taxon>
        <taxon>Polyangiales</taxon>
        <taxon>Polyangiaceae</taxon>
        <taxon>Chondromyces</taxon>
    </lineage>
</organism>